<keyword evidence="5" id="KW-1185">Reference proteome</keyword>
<dbReference type="GO" id="GO:0000160">
    <property type="term" value="P:phosphorelay signal transduction system"/>
    <property type="evidence" value="ECO:0007669"/>
    <property type="project" value="InterPro"/>
</dbReference>
<comment type="caution">
    <text evidence="4">The sequence shown here is derived from an EMBL/GenBank/DDBJ whole genome shotgun (WGS) entry which is preliminary data.</text>
</comment>
<dbReference type="Gene3D" id="3.40.50.2300">
    <property type="match status" value="1"/>
</dbReference>
<dbReference type="AlphaFoldDB" id="A0A2N3YGU3"/>
<proteinExistence type="predicted"/>
<dbReference type="PROSITE" id="PS50110">
    <property type="entry name" value="RESPONSE_REGULATORY"/>
    <property type="match status" value="1"/>
</dbReference>
<dbReference type="InterPro" id="IPR011006">
    <property type="entry name" value="CheY-like_superfamily"/>
</dbReference>
<dbReference type="Pfam" id="PF00072">
    <property type="entry name" value="Response_reg"/>
    <property type="match status" value="1"/>
</dbReference>
<dbReference type="SMART" id="SM00448">
    <property type="entry name" value="REC"/>
    <property type="match status" value="1"/>
</dbReference>
<evidence type="ECO:0000256" key="1">
    <source>
        <dbReference type="ARBA" id="ARBA00022553"/>
    </source>
</evidence>
<dbReference type="SUPFAM" id="SSF52172">
    <property type="entry name" value="CheY-like"/>
    <property type="match status" value="1"/>
</dbReference>
<name>A0A2N3YGU3_9MICO</name>
<keyword evidence="1 2" id="KW-0597">Phosphoprotein</keyword>
<reference evidence="4 5" key="1">
    <citation type="submission" date="2017-12" db="EMBL/GenBank/DDBJ databases">
        <title>Sequencing the genomes of 1000 Actinobacteria strains.</title>
        <authorList>
            <person name="Klenk H.-P."/>
        </authorList>
    </citation>
    <scope>NUCLEOTIDE SEQUENCE [LARGE SCALE GENOMIC DNA]</scope>
    <source>
        <strain evidence="4 5">DSM 12806</strain>
    </source>
</reference>
<dbReference type="PANTHER" id="PTHR44591:SF18">
    <property type="entry name" value="REGULATORY PROTEIN"/>
    <property type="match status" value="1"/>
</dbReference>
<sequence length="142" mass="15480">MQSGPEDPGAAALVLVCDDTEGIRRLLRINLELAGFAVEEASDGHQAMARLIDPHEPVPRVILLDQQMSPYDGWWAIAAIRSHPRLDTVPVVLITAASAGVTLRDATTAGFDAFLSKPFDPDEVVDTVSRLAAGGRRRRRRR</sequence>
<dbReference type="EMBL" id="PJNE01000001">
    <property type="protein sequence ID" value="PKW26058.1"/>
    <property type="molecule type" value="Genomic_DNA"/>
</dbReference>
<dbReference type="RefSeq" id="WP_101394689.1">
    <property type="nucleotide sequence ID" value="NZ_PJNE01000001.1"/>
</dbReference>
<evidence type="ECO:0000256" key="2">
    <source>
        <dbReference type="PROSITE-ProRule" id="PRU00169"/>
    </source>
</evidence>
<evidence type="ECO:0000313" key="4">
    <source>
        <dbReference type="EMBL" id="PKW26058.1"/>
    </source>
</evidence>
<feature type="domain" description="Response regulatory" evidence="3">
    <location>
        <begin position="13"/>
        <end position="132"/>
    </location>
</feature>
<dbReference type="CDD" id="cd17546">
    <property type="entry name" value="REC_hyHK_CKI1_RcsC-like"/>
    <property type="match status" value="1"/>
</dbReference>
<evidence type="ECO:0000313" key="5">
    <source>
        <dbReference type="Proteomes" id="UP000233781"/>
    </source>
</evidence>
<dbReference type="InterPro" id="IPR050595">
    <property type="entry name" value="Bact_response_regulator"/>
</dbReference>
<feature type="modified residue" description="4-aspartylphosphate" evidence="2">
    <location>
        <position position="65"/>
    </location>
</feature>
<dbReference type="PANTHER" id="PTHR44591">
    <property type="entry name" value="STRESS RESPONSE REGULATOR PROTEIN 1"/>
    <property type="match status" value="1"/>
</dbReference>
<accession>A0A2N3YGU3</accession>
<protein>
    <submittedName>
        <fullName evidence="4">Response regulator receiver domain-containing protein</fullName>
    </submittedName>
</protein>
<evidence type="ECO:0000259" key="3">
    <source>
        <dbReference type="PROSITE" id="PS50110"/>
    </source>
</evidence>
<dbReference type="OrthoDB" id="9800897at2"/>
<gene>
    <name evidence="4" type="ORF">ATL31_0862</name>
</gene>
<organism evidence="4 5">
    <name type="scientific">Phycicoccus duodecadis</name>
    <dbReference type="NCBI Taxonomy" id="173053"/>
    <lineage>
        <taxon>Bacteria</taxon>
        <taxon>Bacillati</taxon>
        <taxon>Actinomycetota</taxon>
        <taxon>Actinomycetes</taxon>
        <taxon>Micrococcales</taxon>
        <taxon>Intrasporangiaceae</taxon>
        <taxon>Phycicoccus</taxon>
    </lineage>
</organism>
<dbReference type="Proteomes" id="UP000233781">
    <property type="component" value="Unassembled WGS sequence"/>
</dbReference>
<dbReference type="InterPro" id="IPR001789">
    <property type="entry name" value="Sig_transdc_resp-reg_receiver"/>
</dbReference>